<dbReference type="STRING" id="692418.SAMN04488029_0384"/>
<evidence type="ECO:0000313" key="1">
    <source>
        <dbReference type="EMBL" id="SMD32046.1"/>
    </source>
</evidence>
<keyword evidence="2" id="KW-1185">Reference proteome</keyword>
<name>A0A1W2G6W3_REIFA</name>
<dbReference type="NCBIfam" id="TIGR04282">
    <property type="entry name" value="glyco_like_cofC"/>
    <property type="match status" value="1"/>
</dbReference>
<dbReference type="PANTHER" id="PTHR36529:SF1">
    <property type="entry name" value="GLYCOSYLTRANSFERASE"/>
    <property type="match status" value="1"/>
</dbReference>
<organism evidence="1 2">
    <name type="scientific">Reichenbachiella faecimaris</name>
    <dbReference type="NCBI Taxonomy" id="692418"/>
    <lineage>
        <taxon>Bacteria</taxon>
        <taxon>Pseudomonadati</taxon>
        <taxon>Bacteroidota</taxon>
        <taxon>Cytophagia</taxon>
        <taxon>Cytophagales</taxon>
        <taxon>Reichenbachiellaceae</taxon>
        <taxon>Reichenbachiella</taxon>
    </lineage>
</organism>
<dbReference type="InterPro" id="IPR029044">
    <property type="entry name" value="Nucleotide-diphossugar_trans"/>
</dbReference>
<protein>
    <recommendedName>
        <fullName evidence="3">Glycosyltransferase</fullName>
    </recommendedName>
</protein>
<dbReference type="Gene3D" id="3.90.550.10">
    <property type="entry name" value="Spore Coat Polysaccharide Biosynthesis Protein SpsA, Chain A"/>
    <property type="match status" value="1"/>
</dbReference>
<proteinExistence type="predicted"/>
<dbReference type="PANTHER" id="PTHR36529">
    <property type="entry name" value="SLL1095 PROTEIN"/>
    <property type="match status" value="1"/>
</dbReference>
<dbReference type="Pfam" id="PF09837">
    <property type="entry name" value="DUF2064"/>
    <property type="match status" value="1"/>
</dbReference>
<dbReference type="OrthoDB" id="9798250at2"/>
<accession>A0A1W2G6W3</accession>
<dbReference type="EMBL" id="FWYF01000001">
    <property type="protein sequence ID" value="SMD32046.1"/>
    <property type="molecule type" value="Genomic_DNA"/>
</dbReference>
<evidence type="ECO:0000313" key="2">
    <source>
        <dbReference type="Proteomes" id="UP000192472"/>
    </source>
</evidence>
<dbReference type="AlphaFoldDB" id="A0A1W2G6W3"/>
<gene>
    <name evidence="1" type="ORF">SAMN04488029_0384</name>
</gene>
<dbReference type="RefSeq" id="WP_084370730.1">
    <property type="nucleotide sequence ID" value="NZ_FWYF01000001.1"/>
</dbReference>
<dbReference type="SUPFAM" id="SSF53448">
    <property type="entry name" value="Nucleotide-diphospho-sugar transferases"/>
    <property type="match status" value="1"/>
</dbReference>
<dbReference type="InterPro" id="IPR018641">
    <property type="entry name" value="Trfase_1_rSAM/seldom-assoc"/>
</dbReference>
<dbReference type="Proteomes" id="UP000192472">
    <property type="component" value="Unassembled WGS sequence"/>
</dbReference>
<reference evidence="1 2" key="1">
    <citation type="submission" date="2017-04" db="EMBL/GenBank/DDBJ databases">
        <authorList>
            <person name="Afonso C.L."/>
            <person name="Miller P.J."/>
            <person name="Scott M.A."/>
            <person name="Spackman E."/>
            <person name="Goraichik I."/>
            <person name="Dimitrov K.M."/>
            <person name="Suarez D.L."/>
            <person name="Swayne D.E."/>
        </authorList>
    </citation>
    <scope>NUCLEOTIDE SEQUENCE [LARGE SCALE GENOMIC DNA]</scope>
    <source>
        <strain evidence="1 2">DSM 26133</strain>
    </source>
</reference>
<evidence type="ECO:0008006" key="3">
    <source>
        <dbReference type="Google" id="ProtNLM"/>
    </source>
</evidence>
<sequence>MSKNALIIFVKNSEIGKVKTRLAVTVGDEQALHIYKQLLSFTQRETAKVNVDVIVYYTSFIPENDSWAAAQNKLQSSGDLGNKMEEAFKVELTKYSKVCIIGTDCAQLSSDIITNAFDRLQHHDFVIGPANDGGYYLLGMKQLDSALFEGINWSTDQVLSQTIDQIKSLGKSYDLLAELIDVDTLDDWNLVRENFQ</sequence>